<evidence type="ECO:0000313" key="2">
    <source>
        <dbReference type="Proteomes" id="UP000266841"/>
    </source>
</evidence>
<sequence length="410" mass="46928">MIYVVFGKNIAEVFKGNANGVPEEWRDTFEILECERLRRLRNLSAASSHDGCVLQHKRRLLGACPLWTPVCAKCLQASIEYEYAFHHHLPHSHSTIQHLDSFDVFSIAKSGIDYYTTLLRVYDYLREKSDELNSLGIIDIEDDIQAFREDYEDTELSSRSCHIVTNMEFGINGGWYSGATEGGRPCGFGVLIDYDFNDMGEFCFSQARVLRGEFSPCMPIEYDSILFVQSGRFSRFEVYQGNVTTSMLYCMYDGPIDRFLEMCGHGTITYLDNEDGYRQYVGSLGSDEEDTYHVSGLKWIGQGTLTLADDTIYSGKFSRDVTMGFREEIEYVSFRGKCILPGGVIREGQFRLVDPIMRKILSGQFGKGYQSERREIDMELGCHNLKFDDWVDRQIDLLTQLKCQSTTPLE</sequence>
<feature type="non-terminal residue" evidence="1">
    <location>
        <position position="1"/>
    </location>
</feature>
<reference evidence="1 2" key="1">
    <citation type="journal article" date="2012" name="Genome Biol.">
        <title>Genome and low-iron response of an oceanic diatom adapted to chronic iron limitation.</title>
        <authorList>
            <person name="Lommer M."/>
            <person name="Specht M."/>
            <person name="Roy A.S."/>
            <person name="Kraemer L."/>
            <person name="Andreson R."/>
            <person name="Gutowska M.A."/>
            <person name="Wolf J."/>
            <person name="Bergner S.V."/>
            <person name="Schilhabel M.B."/>
            <person name="Klostermeier U.C."/>
            <person name="Beiko R.G."/>
            <person name="Rosenstiel P."/>
            <person name="Hippler M."/>
            <person name="Laroche J."/>
        </authorList>
    </citation>
    <scope>NUCLEOTIDE SEQUENCE [LARGE SCALE GENOMIC DNA]</scope>
    <source>
        <strain evidence="1 2">CCMP1005</strain>
    </source>
</reference>
<evidence type="ECO:0000313" key="1">
    <source>
        <dbReference type="EMBL" id="EJK44543.1"/>
    </source>
</evidence>
<accession>K0QYX2</accession>
<protein>
    <submittedName>
        <fullName evidence="1">Uncharacterized protein</fullName>
    </submittedName>
</protein>
<name>K0QYX2_THAOC</name>
<dbReference type="EMBL" id="AGNL01049560">
    <property type="protein sequence ID" value="EJK44543.1"/>
    <property type="molecule type" value="Genomic_DNA"/>
</dbReference>
<comment type="caution">
    <text evidence="1">The sequence shown here is derived from an EMBL/GenBank/DDBJ whole genome shotgun (WGS) entry which is preliminary data.</text>
</comment>
<proteinExistence type="predicted"/>
<organism evidence="1 2">
    <name type="scientific">Thalassiosira oceanica</name>
    <name type="common">Marine diatom</name>
    <dbReference type="NCBI Taxonomy" id="159749"/>
    <lineage>
        <taxon>Eukaryota</taxon>
        <taxon>Sar</taxon>
        <taxon>Stramenopiles</taxon>
        <taxon>Ochrophyta</taxon>
        <taxon>Bacillariophyta</taxon>
        <taxon>Coscinodiscophyceae</taxon>
        <taxon>Thalassiosirophycidae</taxon>
        <taxon>Thalassiosirales</taxon>
        <taxon>Thalassiosiraceae</taxon>
        <taxon>Thalassiosira</taxon>
    </lineage>
</organism>
<dbReference type="AlphaFoldDB" id="K0QYX2"/>
<keyword evidence="2" id="KW-1185">Reference proteome</keyword>
<dbReference type="Proteomes" id="UP000266841">
    <property type="component" value="Unassembled WGS sequence"/>
</dbReference>
<gene>
    <name evidence="1" type="ORF">THAOC_36907</name>
</gene>